<reference evidence="3" key="1">
    <citation type="submission" date="2018-12" db="EMBL/GenBank/DDBJ databases">
        <title>Tengunoibacter tsumagoiensis gen. nov., sp. nov., Dictyobacter kobayashii sp. nov., D. alpinus sp. nov., and D. joshuensis sp. nov. and description of Dictyobacteraceae fam. nov. within the order Ktedonobacterales isolated from Tengu-no-mugimeshi.</title>
        <authorList>
            <person name="Wang C.M."/>
            <person name="Zheng Y."/>
            <person name="Sakai Y."/>
            <person name="Toyoda A."/>
            <person name="Minakuchi Y."/>
            <person name="Abe K."/>
            <person name="Yokota A."/>
            <person name="Yabe S."/>
        </authorList>
    </citation>
    <scope>NUCLEOTIDE SEQUENCE [LARGE SCALE GENOMIC DNA]</scope>
    <source>
        <strain evidence="3">Uno3</strain>
    </source>
</reference>
<gene>
    <name evidence="2" type="ORF">KTT_50480</name>
</gene>
<dbReference type="PANTHER" id="PTHR45228">
    <property type="entry name" value="CYCLIC DI-GMP PHOSPHODIESTERASE TM_0186-RELATED"/>
    <property type="match status" value="1"/>
</dbReference>
<dbReference type="Pfam" id="PF13487">
    <property type="entry name" value="HD_5"/>
    <property type="match status" value="1"/>
</dbReference>
<evidence type="ECO:0000313" key="2">
    <source>
        <dbReference type="EMBL" id="GCE15189.1"/>
    </source>
</evidence>
<dbReference type="PROSITE" id="PS51832">
    <property type="entry name" value="HD_GYP"/>
    <property type="match status" value="1"/>
</dbReference>
<comment type="caution">
    <text evidence="2">The sequence shown here is derived from an EMBL/GenBank/DDBJ whole genome shotgun (WGS) entry which is preliminary data.</text>
</comment>
<accession>A0A402A7Y5</accession>
<proteinExistence type="predicted"/>
<dbReference type="EMBL" id="BIFR01000002">
    <property type="protein sequence ID" value="GCE15189.1"/>
    <property type="molecule type" value="Genomic_DNA"/>
</dbReference>
<keyword evidence="3" id="KW-1185">Reference proteome</keyword>
<feature type="domain" description="HD-GYP" evidence="1">
    <location>
        <begin position="1"/>
        <end position="94"/>
    </location>
</feature>
<evidence type="ECO:0000259" key="1">
    <source>
        <dbReference type="PROSITE" id="PS51832"/>
    </source>
</evidence>
<dbReference type="Gene3D" id="1.10.3210.10">
    <property type="entry name" value="Hypothetical protein af1432"/>
    <property type="match status" value="1"/>
</dbReference>
<sequence>MWTFIASLVLAHHERWDGCGYPYGLAQEAIPLGARILAIVDSYDAMTGSRPYRRSLSPAEARAEVRRCAGSAYDPQIVDAFLQMDTIDPLSWPW</sequence>
<protein>
    <recommendedName>
        <fullName evidence="1">HD-GYP domain-containing protein</fullName>
    </recommendedName>
</protein>
<dbReference type="InterPro" id="IPR052020">
    <property type="entry name" value="Cyclic_di-GMP/3'3'-cGAMP_PDE"/>
</dbReference>
<evidence type="ECO:0000313" key="3">
    <source>
        <dbReference type="Proteomes" id="UP000287352"/>
    </source>
</evidence>
<dbReference type="AlphaFoldDB" id="A0A402A7Y5"/>
<dbReference type="InterPro" id="IPR003607">
    <property type="entry name" value="HD/PDEase_dom"/>
</dbReference>
<dbReference type="CDD" id="cd00077">
    <property type="entry name" value="HDc"/>
    <property type="match status" value="1"/>
</dbReference>
<dbReference type="PANTHER" id="PTHR45228:SF4">
    <property type="entry name" value="LIPOPROTEIN"/>
    <property type="match status" value="1"/>
</dbReference>
<dbReference type="Proteomes" id="UP000287352">
    <property type="component" value="Unassembled WGS sequence"/>
</dbReference>
<name>A0A402A7Y5_9CHLR</name>
<organism evidence="2 3">
    <name type="scientific">Tengunoibacter tsumagoiensis</name>
    <dbReference type="NCBI Taxonomy" id="2014871"/>
    <lineage>
        <taxon>Bacteria</taxon>
        <taxon>Bacillati</taxon>
        <taxon>Chloroflexota</taxon>
        <taxon>Ktedonobacteria</taxon>
        <taxon>Ktedonobacterales</taxon>
        <taxon>Dictyobacteraceae</taxon>
        <taxon>Tengunoibacter</taxon>
    </lineage>
</organism>
<dbReference type="InterPro" id="IPR037522">
    <property type="entry name" value="HD_GYP_dom"/>
</dbReference>
<dbReference type="SUPFAM" id="SSF109604">
    <property type="entry name" value="HD-domain/PDEase-like"/>
    <property type="match status" value="1"/>
</dbReference>